<dbReference type="OrthoDB" id="9154548at2"/>
<dbReference type="EMBL" id="NIXT01000932">
    <property type="protein sequence ID" value="OXE31883.1"/>
    <property type="molecule type" value="Genomic_DNA"/>
</dbReference>
<dbReference type="Proteomes" id="UP000214596">
    <property type="component" value="Unassembled WGS sequence"/>
</dbReference>
<evidence type="ECO:0000313" key="1">
    <source>
        <dbReference type="EMBL" id="OXE31883.1"/>
    </source>
</evidence>
<evidence type="ECO:0000313" key="2">
    <source>
        <dbReference type="Proteomes" id="UP000214596"/>
    </source>
</evidence>
<gene>
    <name evidence="1" type="ORF">CA163_15555</name>
</gene>
<reference evidence="1 2" key="1">
    <citation type="journal article" date="2017" name="Appl. Environ. Microbiol.">
        <title>Parallel evolution of two clades of a major Atlantic endemic Vibrio parahaemolyticus pathogen lineage by independent acquisition of related pathogenicity islands.</title>
        <authorList>
            <person name="Xu F."/>
            <person name="Gonzalez-Escalona N."/>
            <person name="Drees K.P."/>
            <person name="Sebra R.P."/>
            <person name="Cooper V.S."/>
            <person name="Jones S.H."/>
            <person name="Whistler C.A."/>
        </authorList>
    </citation>
    <scope>NUCLEOTIDE SEQUENCE [LARGE SCALE GENOMIC DNA]</scope>
    <source>
        <strain evidence="1 2">MAVP-3</strain>
    </source>
</reference>
<proteinExistence type="predicted"/>
<organism evidence="1 2">
    <name type="scientific">Vibrio parahaemolyticus</name>
    <dbReference type="NCBI Taxonomy" id="670"/>
    <lineage>
        <taxon>Bacteria</taxon>
        <taxon>Pseudomonadati</taxon>
        <taxon>Pseudomonadota</taxon>
        <taxon>Gammaproteobacteria</taxon>
        <taxon>Vibrionales</taxon>
        <taxon>Vibrionaceae</taxon>
        <taxon>Vibrio</taxon>
    </lineage>
</organism>
<accession>A0A227J9T9</accession>
<dbReference type="STRING" id="670.ACZ92_03710"/>
<dbReference type="AlphaFoldDB" id="A0A227J9T9"/>
<protein>
    <recommendedName>
        <fullName evidence="3">HNH endonuclease</fullName>
    </recommendedName>
</protein>
<name>A0A227J9T9_VIBPH</name>
<dbReference type="OMA" id="CAQHHKK"/>
<comment type="caution">
    <text evidence="1">The sequence shown here is derived from an EMBL/GenBank/DDBJ whole genome shotgun (WGS) entry which is preliminary data.</text>
</comment>
<sequence length="319" mass="36098">MKLLRKYDLRKSDSLPLISYTICYQFHREKCVAGRQKIPEKVKQTLRREVGFGCPVQGCANPYLEYHHFDPPVKVKPHNNPEGMIALCAQHHKKADGGAYTNEQLHALKKDKANANDVKGNLDWLRRDLLAVVGGVFYYETLNIVRIDGVDVVSLDRDEEGYLRLSINMLSLSSEERIVIDKNSWERVGYPSDLRSPPQGKELEVSYSNGDYLYLRFWELKTKEQAQSRYNSSMLNHLRFPITAIEVNLAIAGTGINLSPDKTTIGGLNLMGGLIENCGVGVCVEGSGFRWLQNSVAQRQESILEIEGNVISVQFRRPK</sequence>
<evidence type="ECO:0008006" key="3">
    <source>
        <dbReference type="Google" id="ProtNLM"/>
    </source>
</evidence>